<dbReference type="Proteomes" id="UP000295182">
    <property type="component" value="Unassembled WGS sequence"/>
</dbReference>
<dbReference type="SUPFAM" id="SSF50249">
    <property type="entry name" value="Nucleic acid-binding proteins"/>
    <property type="match status" value="1"/>
</dbReference>
<dbReference type="PANTHER" id="PTHR34075">
    <property type="entry name" value="BLR3430 PROTEIN"/>
    <property type="match status" value="1"/>
</dbReference>
<accession>A0A4R2N3S1</accession>
<dbReference type="InterPro" id="IPR002878">
    <property type="entry name" value="ChsH2_C"/>
</dbReference>
<feature type="domain" description="ChsH2 C-terminal OB-fold" evidence="1">
    <location>
        <begin position="55"/>
        <end position="118"/>
    </location>
</feature>
<gene>
    <name evidence="3" type="ORF">EV674_12845</name>
</gene>
<proteinExistence type="predicted"/>
<dbReference type="RefSeq" id="WP_119014324.1">
    <property type="nucleotide sequence ID" value="NZ_QXNC01000032.1"/>
</dbReference>
<reference evidence="3 4" key="1">
    <citation type="submission" date="2019-03" db="EMBL/GenBank/DDBJ databases">
        <title>Genomic Encyclopedia of Type Strains, Phase IV (KMG-IV): sequencing the most valuable type-strain genomes for metagenomic binning, comparative biology and taxonomic classification.</title>
        <authorList>
            <person name="Goeker M."/>
        </authorList>
    </citation>
    <scope>NUCLEOTIDE SEQUENCE [LARGE SCALE GENOMIC DNA]</scope>
    <source>
        <strain evidence="3 4">DSM 1837</strain>
    </source>
</reference>
<keyword evidence="4" id="KW-1185">Reference proteome</keyword>
<dbReference type="EMBL" id="SLXH01000028">
    <property type="protein sequence ID" value="TCP14727.1"/>
    <property type="molecule type" value="Genomic_DNA"/>
</dbReference>
<dbReference type="Gene3D" id="6.10.30.10">
    <property type="match status" value="1"/>
</dbReference>
<sequence length="132" mass="14774">MPRKLPQITSDSSAFWQGGESGRLMIHRCGTCRRFFHPPAPICPSCGSLDVEPQATSGRGRIATYTINHQTWKPELVAPYVVAIVELDDQPGLRLLSNVVELAPDQVRIGMPVHVTFEQHEDVWLPLFKKAE</sequence>
<name>A0A4R2N3S1_9BURK</name>
<dbReference type="InterPro" id="IPR012340">
    <property type="entry name" value="NA-bd_OB-fold"/>
</dbReference>
<evidence type="ECO:0000313" key="3">
    <source>
        <dbReference type="EMBL" id="TCP14727.1"/>
    </source>
</evidence>
<evidence type="ECO:0000259" key="1">
    <source>
        <dbReference type="Pfam" id="PF01796"/>
    </source>
</evidence>
<dbReference type="InterPro" id="IPR022002">
    <property type="entry name" value="ChsH2_Znr"/>
</dbReference>
<dbReference type="Pfam" id="PF01796">
    <property type="entry name" value="OB_ChsH2_C"/>
    <property type="match status" value="1"/>
</dbReference>
<evidence type="ECO:0000313" key="4">
    <source>
        <dbReference type="Proteomes" id="UP000295182"/>
    </source>
</evidence>
<comment type="caution">
    <text evidence="3">The sequence shown here is derived from an EMBL/GenBank/DDBJ whole genome shotgun (WGS) entry which is preliminary data.</text>
</comment>
<evidence type="ECO:0000259" key="2">
    <source>
        <dbReference type="Pfam" id="PF12172"/>
    </source>
</evidence>
<dbReference type="AlphaFoldDB" id="A0A4R2N3S1"/>
<dbReference type="Pfam" id="PF12172">
    <property type="entry name" value="zf-ChsH2"/>
    <property type="match status" value="1"/>
</dbReference>
<protein>
    <submittedName>
        <fullName evidence="3">Putative OB-fold protein</fullName>
    </submittedName>
</protein>
<dbReference type="InterPro" id="IPR052513">
    <property type="entry name" value="Thioester_dehydratase-like"/>
</dbReference>
<dbReference type="PANTHER" id="PTHR34075:SF5">
    <property type="entry name" value="BLR3430 PROTEIN"/>
    <property type="match status" value="1"/>
</dbReference>
<feature type="domain" description="ChsH2 rubredoxin-like zinc ribbon" evidence="2">
    <location>
        <begin position="16"/>
        <end position="52"/>
    </location>
</feature>
<organism evidence="3 4">
    <name type="scientific">Simplicispira metamorpha</name>
    <dbReference type="NCBI Taxonomy" id="80881"/>
    <lineage>
        <taxon>Bacteria</taxon>
        <taxon>Pseudomonadati</taxon>
        <taxon>Pseudomonadota</taxon>
        <taxon>Betaproteobacteria</taxon>
        <taxon>Burkholderiales</taxon>
        <taxon>Comamonadaceae</taxon>
        <taxon>Simplicispira</taxon>
    </lineage>
</organism>
<dbReference type="OrthoDB" id="5514845at2"/>